<gene>
    <name evidence="3" type="ORF">MicloDRAFT_00012380</name>
</gene>
<dbReference type="AlphaFoldDB" id="I4Z125"/>
<proteinExistence type="predicted"/>
<dbReference type="Pfam" id="PF00501">
    <property type="entry name" value="AMP-binding"/>
    <property type="match status" value="1"/>
</dbReference>
<dbReference type="Proteomes" id="UP000003947">
    <property type="component" value="Unassembled WGS sequence"/>
</dbReference>
<dbReference type="InterPro" id="IPR045851">
    <property type="entry name" value="AMP-bd_C_sf"/>
</dbReference>
<dbReference type="PANTHER" id="PTHR43767:SF7">
    <property type="entry name" value="MEDIUM_LONG-CHAIN-FATTY-ACID--COA LIGASE FADD8"/>
    <property type="match status" value="1"/>
</dbReference>
<dbReference type="InterPro" id="IPR000873">
    <property type="entry name" value="AMP-dep_synth/lig_dom"/>
</dbReference>
<dbReference type="Gene3D" id="3.30.300.30">
    <property type="match status" value="1"/>
</dbReference>
<dbReference type="Pfam" id="PF13193">
    <property type="entry name" value="AMP-binding_C"/>
    <property type="match status" value="1"/>
</dbReference>
<dbReference type="STRING" id="864069.MicloDRAFT_00012380"/>
<feature type="domain" description="AMP-dependent synthetase/ligase" evidence="1">
    <location>
        <begin position="27"/>
        <end position="394"/>
    </location>
</feature>
<protein>
    <submittedName>
        <fullName evidence="3">Acyl-CoA synthetase (AMP-forming)/AMP-acid ligase II</fullName>
    </submittedName>
</protein>
<name>I4Z125_9HYPH</name>
<evidence type="ECO:0000259" key="2">
    <source>
        <dbReference type="Pfam" id="PF13193"/>
    </source>
</evidence>
<dbReference type="InterPro" id="IPR020845">
    <property type="entry name" value="AMP-binding_CS"/>
</dbReference>
<reference evidence="3 4" key="1">
    <citation type="submission" date="2012-02" db="EMBL/GenBank/DDBJ databases">
        <title>Improved High-Quality Draft sequence of Microvirga sp. WSM3557.</title>
        <authorList>
            <consortium name="US DOE Joint Genome Institute"/>
            <person name="Lucas S."/>
            <person name="Han J."/>
            <person name="Lapidus A."/>
            <person name="Cheng J.-F."/>
            <person name="Goodwin L."/>
            <person name="Pitluck S."/>
            <person name="Peters L."/>
            <person name="Zhang X."/>
            <person name="Detter J.C."/>
            <person name="Han C."/>
            <person name="Tapia R."/>
            <person name="Land M."/>
            <person name="Hauser L."/>
            <person name="Kyrpides N."/>
            <person name="Ivanova N."/>
            <person name="Pagani I."/>
            <person name="Brau L."/>
            <person name="Yates R."/>
            <person name="O'Hara G."/>
            <person name="Rui T."/>
            <person name="Howieson J."/>
            <person name="Reeve W."/>
            <person name="Woyke T."/>
        </authorList>
    </citation>
    <scope>NUCLEOTIDE SEQUENCE [LARGE SCALE GENOMIC DNA]</scope>
    <source>
        <strain evidence="3 4">WSM3557</strain>
    </source>
</reference>
<sequence length="545" mass="59554">MTAIVQTPPGGVTPVSKRVMNLANFLHQAARRHGKEIGFVWGDTGLTWAELDRRVNAMAAALAAGGIKKGDRVLVQSKNCNQMFESMFACFHVGAVWVPTNFRQTPAEVAYLAQSSGASALICHCDFPEHVAVVREAAPDIRFVISIGASEFGQDYDALVAQHSAETVPMAGVQHDDPCWFFFTSGTTGRPKAAILTHGQMAFVVTNHLCDLMPGTTHEDASLVVAPLSHGAGVHQLAQVARGVKTVLLSGDRFDIDEAWALVEKWRITNLFTVPTIVKMLTEHPAVDTHDHSSLRYVIYAGAPMYREDQKHALKKLGKVLVQYFGLGEVTGNITVLPPALHEPEDGLGVRVGTCGYERTGMQISIQDETGRELATGETGEICVCGPAVFAGYYDNPEANAKAFRDGWFRTGDLGHMDEEGYLYITGRASDMYISGGSNVYPREIEEKILTHEAVAEVAILGVPDRTWGEVGVAVCVLRPQANLSERELLAWMDGKVARYKLPKRVFFWNALPKSAYGKITKKDIRAELEVRGCLPLDHPTQIPA</sequence>
<feature type="domain" description="AMP-binding enzyme C-terminal" evidence="2">
    <location>
        <begin position="444"/>
        <end position="519"/>
    </location>
</feature>
<dbReference type="SUPFAM" id="SSF56801">
    <property type="entry name" value="Acetyl-CoA synthetase-like"/>
    <property type="match status" value="1"/>
</dbReference>
<organism evidence="3 4">
    <name type="scientific">Microvirga lotononidis</name>
    <dbReference type="NCBI Taxonomy" id="864069"/>
    <lineage>
        <taxon>Bacteria</taxon>
        <taxon>Pseudomonadati</taxon>
        <taxon>Pseudomonadota</taxon>
        <taxon>Alphaproteobacteria</taxon>
        <taxon>Hyphomicrobiales</taxon>
        <taxon>Methylobacteriaceae</taxon>
        <taxon>Microvirga</taxon>
    </lineage>
</organism>
<evidence type="ECO:0000313" key="3">
    <source>
        <dbReference type="EMBL" id="EIM29917.1"/>
    </source>
</evidence>
<dbReference type="InterPro" id="IPR042099">
    <property type="entry name" value="ANL_N_sf"/>
</dbReference>
<evidence type="ECO:0000313" key="4">
    <source>
        <dbReference type="Proteomes" id="UP000003947"/>
    </source>
</evidence>
<dbReference type="InterPro" id="IPR050237">
    <property type="entry name" value="ATP-dep_AMP-bd_enzyme"/>
</dbReference>
<dbReference type="OrthoDB" id="9803968at2"/>
<dbReference type="EMBL" id="JH660640">
    <property type="protein sequence ID" value="EIM29917.1"/>
    <property type="molecule type" value="Genomic_DNA"/>
</dbReference>
<dbReference type="RefSeq" id="WP_009489986.1">
    <property type="nucleotide sequence ID" value="NZ_CP141050.1"/>
</dbReference>
<dbReference type="GO" id="GO:0016877">
    <property type="term" value="F:ligase activity, forming carbon-sulfur bonds"/>
    <property type="evidence" value="ECO:0007669"/>
    <property type="project" value="UniProtKB-ARBA"/>
</dbReference>
<dbReference type="NCBIfam" id="NF005676">
    <property type="entry name" value="PRK07470.1"/>
    <property type="match status" value="1"/>
</dbReference>
<dbReference type="CDD" id="cd17631">
    <property type="entry name" value="FACL_FadD13-like"/>
    <property type="match status" value="1"/>
</dbReference>
<keyword evidence="3" id="KW-0436">Ligase</keyword>
<evidence type="ECO:0000259" key="1">
    <source>
        <dbReference type="Pfam" id="PF00501"/>
    </source>
</evidence>
<accession>I4Z125</accession>
<dbReference type="eggNOG" id="COG0318">
    <property type="taxonomic scope" value="Bacteria"/>
</dbReference>
<dbReference type="HOGENOM" id="CLU_000022_59_7_5"/>
<dbReference type="PROSITE" id="PS00455">
    <property type="entry name" value="AMP_BINDING"/>
    <property type="match status" value="1"/>
</dbReference>
<keyword evidence="4" id="KW-1185">Reference proteome</keyword>
<dbReference type="InterPro" id="IPR025110">
    <property type="entry name" value="AMP-bd_C"/>
</dbReference>
<dbReference type="PATRIC" id="fig|864069.3.peg.1375"/>
<dbReference type="PANTHER" id="PTHR43767">
    <property type="entry name" value="LONG-CHAIN-FATTY-ACID--COA LIGASE"/>
    <property type="match status" value="1"/>
</dbReference>
<dbReference type="Gene3D" id="3.40.50.12780">
    <property type="entry name" value="N-terminal domain of ligase-like"/>
    <property type="match status" value="1"/>
</dbReference>